<keyword evidence="2" id="KW-0472">Membrane</keyword>
<feature type="transmembrane region" description="Helical" evidence="2">
    <location>
        <begin position="16"/>
        <end position="36"/>
    </location>
</feature>
<dbReference type="AlphaFoldDB" id="A0A395M427"/>
<keyword evidence="2" id="KW-1133">Transmembrane helix</keyword>
<comment type="caution">
    <text evidence="3">The sequence shown here is derived from an EMBL/GenBank/DDBJ whole genome shotgun (WGS) entry which is preliminary data.</text>
</comment>
<proteinExistence type="predicted"/>
<evidence type="ECO:0000256" key="1">
    <source>
        <dbReference type="SAM" id="MobiDB-lite"/>
    </source>
</evidence>
<protein>
    <submittedName>
        <fullName evidence="3">Uncharacterized protein</fullName>
    </submittedName>
</protein>
<feature type="transmembrane region" description="Helical" evidence="2">
    <location>
        <begin position="119"/>
        <end position="139"/>
    </location>
</feature>
<keyword evidence="2" id="KW-0812">Transmembrane</keyword>
<name>A0A395M427_9BACT</name>
<evidence type="ECO:0000313" key="3">
    <source>
        <dbReference type="EMBL" id="RFM25496.1"/>
    </source>
</evidence>
<reference evidence="3 4" key="1">
    <citation type="journal article" date="2011" name="ISME J.">
        <title>Community ecology of hot spring cyanobacterial mats: predominant populations and their functional potential.</title>
        <authorList>
            <person name="Klatt C.G."/>
            <person name="Wood J.M."/>
            <person name="Rusch D.B."/>
            <person name="Bateson M.M."/>
            <person name="Hamamura N."/>
            <person name="Heidelberg J.F."/>
            <person name="Grossman A.R."/>
            <person name="Bhaya D."/>
            <person name="Cohan F.M."/>
            <person name="Kuhl M."/>
            <person name="Bryant D.A."/>
            <person name="Ward D.M."/>
        </authorList>
    </citation>
    <scope>NUCLEOTIDE SEQUENCE [LARGE SCALE GENOMIC DNA]</scope>
    <source>
        <strain evidence="3">OS</strain>
    </source>
</reference>
<sequence>MSNIIRLLKSALLKEFLFNAAIFAALCAFFCLVFSLHWQGAIYGATFGSLFGIISLYLTRLLTRHLGEVFADILIYGFAGTASGALAGALTKIICTPIAQLVLDAIYGNTIGEPERAFYAVVYAGFLGGFFGLVQALFFNGAQAVKRSEGKPLVIKEELIEDTPPAQSSAPKTSPSPLKPRYSIPKELTRESFFSEN</sequence>
<dbReference type="EMBL" id="PHFL01000001">
    <property type="protein sequence ID" value="RFM25496.1"/>
    <property type="molecule type" value="Genomic_DNA"/>
</dbReference>
<gene>
    <name evidence="3" type="ORF">D0433_00240</name>
</gene>
<feature type="region of interest" description="Disordered" evidence="1">
    <location>
        <begin position="159"/>
        <end position="197"/>
    </location>
</feature>
<feature type="transmembrane region" description="Helical" evidence="2">
    <location>
        <begin position="42"/>
        <end position="62"/>
    </location>
</feature>
<feature type="compositionally biased region" description="Polar residues" evidence="1">
    <location>
        <begin position="165"/>
        <end position="176"/>
    </location>
</feature>
<accession>A0A395M427</accession>
<dbReference type="Proteomes" id="UP000266389">
    <property type="component" value="Unassembled WGS sequence"/>
</dbReference>
<evidence type="ECO:0000256" key="2">
    <source>
        <dbReference type="SAM" id="Phobius"/>
    </source>
</evidence>
<feature type="transmembrane region" description="Helical" evidence="2">
    <location>
        <begin position="74"/>
        <end position="99"/>
    </location>
</feature>
<organism evidence="3 4">
    <name type="scientific">Candidatus Thermochlorobacter aerophilus</name>
    <dbReference type="NCBI Taxonomy" id="1868324"/>
    <lineage>
        <taxon>Bacteria</taxon>
        <taxon>Pseudomonadati</taxon>
        <taxon>Chlorobiota</taxon>
        <taxon>Chlorobiia</taxon>
        <taxon>Chlorobiales</taxon>
        <taxon>Candidatus Thermochlorobacteriaceae</taxon>
        <taxon>Candidatus Thermochlorobacter</taxon>
    </lineage>
</organism>
<evidence type="ECO:0000313" key="4">
    <source>
        <dbReference type="Proteomes" id="UP000266389"/>
    </source>
</evidence>